<sequence>MAHLNQYQHFVPKFLLRNFAHPYSPENVEGGPRRRRKGGGGGGSSSSSSSNNRPRRKPEKGMYRGDPVVRHLDLTTDPAVICEKPLARVLGRINMYKDTSQRPEQQQHIETLLSKLESHASGIFRRITTAFAKGEPELCITRDERNLLRKFLFILKYRNAGFYERFHHQSEGDYDADDREEMRAYMAQKGFARPLDVWFDNIKAIIELDMDAELKWMGVLQERIYPVDATGFIIHVQSCYMAIITPSDPADEFILTDGSYSVHEGPTQVAQDADTGQVLDGGYMPLHEFAPVSPKLMIVLRSVLLPDSLEDAQSPRIHMQRAFYRFMALDSVHGFGAGSLLHDLPIAKAGNSYSRVQRGPSGSRLVLLPGEDGTRKPEHKFYFPFVKVERVHVDTINAILLENCHTRCTSVVFESQDSFARTLEAFLSADSRLSNEIMGEDADAREAMMKKFADVSKRLGSTKQAFWTRVEPARVKDEETVDLKVPRMKRKSKLARLGKKSPPDDGHPKLMEAYTILVFFLYELTNIGPFYPIGGSWDTLFYDVDQCSRMWKLRVKIDSWSQGVAEEIRQRNRHLLEEAYLLSPPQRLWMYIMSIRYIMVGTPPVREEDRVKIDTSGPEDTIARARHLVRPNSHNRLMWITAMNDIDMRRQLSTHIWAAVTFDFRGIETFYLLKNLVFERPGSIRNCGIPEIEDMARKAQLKVLHYALYKQPQQNPLFDIFDEGEKIEIMTRMIVRIHSMLAEKLSKTLFPELNRVLFDITYPTPPPGWFRMR</sequence>
<dbReference type="AlphaFoldDB" id="A0AAE0K3A6"/>
<accession>A0AAE0K3A6</accession>
<organism evidence="2 3">
    <name type="scientific">Lasiosphaeria ovina</name>
    <dbReference type="NCBI Taxonomy" id="92902"/>
    <lineage>
        <taxon>Eukaryota</taxon>
        <taxon>Fungi</taxon>
        <taxon>Dikarya</taxon>
        <taxon>Ascomycota</taxon>
        <taxon>Pezizomycotina</taxon>
        <taxon>Sordariomycetes</taxon>
        <taxon>Sordariomycetidae</taxon>
        <taxon>Sordariales</taxon>
        <taxon>Lasiosphaeriaceae</taxon>
        <taxon>Lasiosphaeria</taxon>
    </lineage>
</organism>
<feature type="region of interest" description="Disordered" evidence="1">
    <location>
        <begin position="23"/>
        <end position="66"/>
    </location>
</feature>
<protein>
    <recommendedName>
        <fullName evidence="4">DUF4238 domain-containing protein</fullName>
    </recommendedName>
</protein>
<keyword evidence="3" id="KW-1185">Reference proteome</keyword>
<dbReference type="Proteomes" id="UP001287356">
    <property type="component" value="Unassembled WGS sequence"/>
</dbReference>
<evidence type="ECO:0008006" key="4">
    <source>
        <dbReference type="Google" id="ProtNLM"/>
    </source>
</evidence>
<reference evidence="2" key="1">
    <citation type="journal article" date="2023" name="Mol. Phylogenet. Evol.">
        <title>Genome-scale phylogeny and comparative genomics of the fungal order Sordariales.</title>
        <authorList>
            <person name="Hensen N."/>
            <person name="Bonometti L."/>
            <person name="Westerberg I."/>
            <person name="Brannstrom I.O."/>
            <person name="Guillou S."/>
            <person name="Cros-Aarteil S."/>
            <person name="Calhoun S."/>
            <person name="Haridas S."/>
            <person name="Kuo A."/>
            <person name="Mondo S."/>
            <person name="Pangilinan J."/>
            <person name="Riley R."/>
            <person name="LaButti K."/>
            <person name="Andreopoulos B."/>
            <person name="Lipzen A."/>
            <person name="Chen C."/>
            <person name="Yan M."/>
            <person name="Daum C."/>
            <person name="Ng V."/>
            <person name="Clum A."/>
            <person name="Steindorff A."/>
            <person name="Ohm R.A."/>
            <person name="Martin F."/>
            <person name="Silar P."/>
            <person name="Natvig D.O."/>
            <person name="Lalanne C."/>
            <person name="Gautier V."/>
            <person name="Ament-Velasquez S.L."/>
            <person name="Kruys A."/>
            <person name="Hutchinson M.I."/>
            <person name="Powell A.J."/>
            <person name="Barry K."/>
            <person name="Miller A.N."/>
            <person name="Grigoriev I.V."/>
            <person name="Debuchy R."/>
            <person name="Gladieux P."/>
            <person name="Hiltunen Thoren M."/>
            <person name="Johannesson H."/>
        </authorList>
    </citation>
    <scope>NUCLEOTIDE SEQUENCE</scope>
    <source>
        <strain evidence="2">CBS 958.72</strain>
    </source>
</reference>
<proteinExistence type="predicted"/>
<dbReference type="EMBL" id="JAULSN010000006">
    <property type="protein sequence ID" value="KAK3369263.1"/>
    <property type="molecule type" value="Genomic_DNA"/>
</dbReference>
<gene>
    <name evidence="2" type="ORF">B0T24DRAFT_580166</name>
</gene>
<dbReference type="InterPro" id="IPR025332">
    <property type="entry name" value="DUF4238"/>
</dbReference>
<reference evidence="2" key="2">
    <citation type="submission" date="2023-06" db="EMBL/GenBank/DDBJ databases">
        <authorList>
            <consortium name="Lawrence Berkeley National Laboratory"/>
            <person name="Haridas S."/>
            <person name="Hensen N."/>
            <person name="Bonometti L."/>
            <person name="Westerberg I."/>
            <person name="Brannstrom I.O."/>
            <person name="Guillou S."/>
            <person name="Cros-Aarteil S."/>
            <person name="Calhoun S."/>
            <person name="Kuo A."/>
            <person name="Mondo S."/>
            <person name="Pangilinan J."/>
            <person name="Riley R."/>
            <person name="Labutti K."/>
            <person name="Andreopoulos B."/>
            <person name="Lipzen A."/>
            <person name="Chen C."/>
            <person name="Yanf M."/>
            <person name="Daum C."/>
            <person name="Ng V."/>
            <person name="Clum A."/>
            <person name="Steindorff A."/>
            <person name="Ohm R."/>
            <person name="Martin F."/>
            <person name="Silar P."/>
            <person name="Natvig D."/>
            <person name="Lalanne C."/>
            <person name="Gautier V."/>
            <person name="Ament-Velasquez S.L."/>
            <person name="Kruys A."/>
            <person name="Hutchinson M.I."/>
            <person name="Powell A.J."/>
            <person name="Barry K."/>
            <person name="Miller A.N."/>
            <person name="Grigoriev I.V."/>
            <person name="Debuchy R."/>
            <person name="Gladieux P."/>
            <person name="Thoren M.H."/>
            <person name="Johannesson H."/>
        </authorList>
    </citation>
    <scope>NUCLEOTIDE SEQUENCE</scope>
    <source>
        <strain evidence="2">CBS 958.72</strain>
    </source>
</reference>
<name>A0AAE0K3A6_9PEZI</name>
<dbReference type="Pfam" id="PF14022">
    <property type="entry name" value="DUF4238"/>
    <property type="match status" value="1"/>
</dbReference>
<evidence type="ECO:0000313" key="3">
    <source>
        <dbReference type="Proteomes" id="UP001287356"/>
    </source>
</evidence>
<evidence type="ECO:0000313" key="2">
    <source>
        <dbReference type="EMBL" id="KAK3369263.1"/>
    </source>
</evidence>
<evidence type="ECO:0000256" key="1">
    <source>
        <dbReference type="SAM" id="MobiDB-lite"/>
    </source>
</evidence>
<comment type="caution">
    <text evidence="2">The sequence shown here is derived from an EMBL/GenBank/DDBJ whole genome shotgun (WGS) entry which is preliminary data.</text>
</comment>